<dbReference type="PANTHER" id="PTHR44520">
    <property type="entry name" value="RESPONSE REGULATOR RCP1-RELATED"/>
    <property type="match status" value="1"/>
</dbReference>
<proteinExistence type="predicted"/>
<accession>A0ABV7ZFB4</accession>
<organism evidence="3 4">
    <name type="scientific">Deinococcus rufus</name>
    <dbReference type="NCBI Taxonomy" id="2136097"/>
    <lineage>
        <taxon>Bacteria</taxon>
        <taxon>Thermotogati</taxon>
        <taxon>Deinococcota</taxon>
        <taxon>Deinococci</taxon>
        <taxon>Deinococcales</taxon>
        <taxon>Deinococcaceae</taxon>
        <taxon>Deinococcus</taxon>
    </lineage>
</organism>
<gene>
    <name evidence="3" type="ORF">ACFOSB_22750</name>
</gene>
<dbReference type="CDD" id="cd17557">
    <property type="entry name" value="REC_Rcp-like"/>
    <property type="match status" value="1"/>
</dbReference>
<dbReference type="InterPro" id="IPR011006">
    <property type="entry name" value="CheY-like_superfamily"/>
</dbReference>
<dbReference type="InterPro" id="IPR001789">
    <property type="entry name" value="Sig_transdc_resp-reg_receiver"/>
</dbReference>
<feature type="modified residue" description="4-aspartylphosphate" evidence="1">
    <location>
        <position position="59"/>
    </location>
</feature>
<protein>
    <submittedName>
        <fullName evidence="3">Response regulator</fullName>
    </submittedName>
</protein>
<dbReference type="PROSITE" id="PS50110">
    <property type="entry name" value="RESPONSE_REGULATORY"/>
    <property type="match status" value="1"/>
</dbReference>
<dbReference type="Pfam" id="PF00072">
    <property type="entry name" value="Response_reg"/>
    <property type="match status" value="1"/>
</dbReference>
<evidence type="ECO:0000259" key="2">
    <source>
        <dbReference type="PROSITE" id="PS50110"/>
    </source>
</evidence>
<evidence type="ECO:0000313" key="4">
    <source>
        <dbReference type="Proteomes" id="UP001595803"/>
    </source>
</evidence>
<comment type="caution">
    <text evidence="3">The sequence shown here is derived from an EMBL/GenBank/DDBJ whole genome shotgun (WGS) entry which is preliminary data.</text>
</comment>
<dbReference type="InterPro" id="IPR052893">
    <property type="entry name" value="TCS_response_regulator"/>
</dbReference>
<name>A0ABV7ZFB4_9DEIO</name>
<dbReference type="SMART" id="SM00448">
    <property type="entry name" value="REC"/>
    <property type="match status" value="1"/>
</dbReference>
<keyword evidence="4" id="KW-1185">Reference proteome</keyword>
<feature type="domain" description="Response regulatory" evidence="2">
    <location>
        <begin position="5"/>
        <end position="126"/>
    </location>
</feature>
<dbReference type="RefSeq" id="WP_295815740.1">
    <property type="nucleotide sequence ID" value="NZ_JBHRZG010000024.1"/>
</dbReference>
<dbReference type="SUPFAM" id="SSF52172">
    <property type="entry name" value="CheY-like"/>
    <property type="match status" value="1"/>
</dbReference>
<keyword evidence="1" id="KW-0597">Phosphoprotein</keyword>
<reference evidence="4" key="1">
    <citation type="journal article" date="2019" name="Int. J. Syst. Evol. Microbiol.">
        <title>The Global Catalogue of Microorganisms (GCM) 10K type strain sequencing project: providing services to taxonomists for standard genome sequencing and annotation.</title>
        <authorList>
            <consortium name="The Broad Institute Genomics Platform"/>
            <consortium name="The Broad Institute Genome Sequencing Center for Infectious Disease"/>
            <person name="Wu L."/>
            <person name="Ma J."/>
        </authorList>
    </citation>
    <scope>NUCLEOTIDE SEQUENCE [LARGE SCALE GENOMIC DNA]</scope>
    <source>
        <strain evidence="4">CCTCC AB 2017081</strain>
    </source>
</reference>
<dbReference type="EMBL" id="JBHRZG010000024">
    <property type="protein sequence ID" value="MFC3835694.1"/>
    <property type="molecule type" value="Genomic_DNA"/>
</dbReference>
<dbReference type="Gene3D" id="3.40.50.2300">
    <property type="match status" value="1"/>
</dbReference>
<evidence type="ECO:0000313" key="3">
    <source>
        <dbReference type="EMBL" id="MFC3835694.1"/>
    </source>
</evidence>
<sequence>MNTRPLLVVEDSDEDFEAVSWALRRLGRTLPVERCVDGDAALARLREPGRPSPGLILLDLNLPGTDGRDVLAAIKRDPHLNVLPVLIMSTSVSDSDVRGCYDAGANGYLVKPVNFQLFMEQIGVMCSFWFDIAQLPVPVMPEQA</sequence>
<dbReference type="Proteomes" id="UP001595803">
    <property type="component" value="Unassembled WGS sequence"/>
</dbReference>
<evidence type="ECO:0000256" key="1">
    <source>
        <dbReference type="PROSITE-ProRule" id="PRU00169"/>
    </source>
</evidence>